<dbReference type="AlphaFoldDB" id="A0A5M3M8N7"/>
<sequence>MSRNYYFFDKVNYKLEEKLSILELEDGDKEEEKASLLKLESTCKVEDNPSSLDQKNLAHDSHLEQTFAEYNAQVNHDVLARLDQRAGEIIDQLKDLTDALNFMGYDEVLGIYPNDANENKEVQQLVSRRDLLGDEMNRITAHILARKDKDIGQYPSLHSFAQLQEEHRQLVYRGW</sequence>
<protein>
    <submittedName>
        <fullName evidence="1">Uncharacterized protein</fullName>
    </submittedName>
</protein>
<keyword evidence="2" id="KW-1185">Reference proteome</keyword>
<dbReference type="Proteomes" id="UP000053558">
    <property type="component" value="Unassembled WGS sequence"/>
</dbReference>
<proteinExistence type="predicted"/>
<gene>
    <name evidence="1" type="ORF">CONPUDRAFT_159010</name>
</gene>
<name>A0A5M3M8N7_CONPW</name>
<dbReference type="EMBL" id="JH711588">
    <property type="protein sequence ID" value="EIW75559.1"/>
    <property type="molecule type" value="Genomic_DNA"/>
</dbReference>
<organism evidence="1 2">
    <name type="scientific">Coniophora puteana (strain RWD-64-598)</name>
    <name type="common">Brown rot fungus</name>
    <dbReference type="NCBI Taxonomy" id="741705"/>
    <lineage>
        <taxon>Eukaryota</taxon>
        <taxon>Fungi</taxon>
        <taxon>Dikarya</taxon>
        <taxon>Basidiomycota</taxon>
        <taxon>Agaricomycotina</taxon>
        <taxon>Agaricomycetes</taxon>
        <taxon>Agaricomycetidae</taxon>
        <taxon>Boletales</taxon>
        <taxon>Coniophorineae</taxon>
        <taxon>Coniophoraceae</taxon>
        <taxon>Coniophora</taxon>
    </lineage>
</organism>
<reference evidence="2" key="1">
    <citation type="journal article" date="2012" name="Science">
        <title>The Paleozoic origin of enzymatic lignin decomposition reconstructed from 31 fungal genomes.</title>
        <authorList>
            <person name="Floudas D."/>
            <person name="Binder M."/>
            <person name="Riley R."/>
            <person name="Barry K."/>
            <person name="Blanchette R.A."/>
            <person name="Henrissat B."/>
            <person name="Martinez A.T."/>
            <person name="Otillar R."/>
            <person name="Spatafora J.W."/>
            <person name="Yadav J.S."/>
            <person name="Aerts A."/>
            <person name="Benoit I."/>
            <person name="Boyd A."/>
            <person name="Carlson A."/>
            <person name="Copeland A."/>
            <person name="Coutinho P.M."/>
            <person name="de Vries R.P."/>
            <person name="Ferreira P."/>
            <person name="Findley K."/>
            <person name="Foster B."/>
            <person name="Gaskell J."/>
            <person name="Glotzer D."/>
            <person name="Gorecki P."/>
            <person name="Heitman J."/>
            <person name="Hesse C."/>
            <person name="Hori C."/>
            <person name="Igarashi K."/>
            <person name="Jurgens J.A."/>
            <person name="Kallen N."/>
            <person name="Kersten P."/>
            <person name="Kohler A."/>
            <person name="Kuees U."/>
            <person name="Kumar T.K.A."/>
            <person name="Kuo A."/>
            <person name="LaButti K."/>
            <person name="Larrondo L.F."/>
            <person name="Lindquist E."/>
            <person name="Ling A."/>
            <person name="Lombard V."/>
            <person name="Lucas S."/>
            <person name="Lundell T."/>
            <person name="Martin R."/>
            <person name="McLaughlin D.J."/>
            <person name="Morgenstern I."/>
            <person name="Morin E."/>
            <person name="Murat C."/>
            <person name="Nagy L.G."/>
            <person name="Nolan M."/>
            <person name="Ohm R.A."/>
            <person name="Patyshakuliyeva A."/>
            <person name="Rokas A."/>
            <person name="Ruiz-Duenas F.J."/>
            <person name="Sabat G."/>
            <person name="Salamov A."/>
            <person name="Samejima M."/>
            <person name="Schmutz J."/>
            <person name="Slot J.C."/>
            <person name="St John F."/>
            <person name="Stenlid J."/>
            <person name="Sun H."/>
            <person name="Sun S."/>
            <person name="Syed K."/>
            <person name="Tsang A."/>
            <person name="Wiebenga A."/>
            <person name="Young D."/>
            <person name="Pisabarro A."/>
            <person name="Eastwood D.C."/>
            <person name="Martin F."/>
            <person name="Cullen D."/>
            <person name="Grigoriev I.V."/>
            <person name="Hibbett D.S."/>
        </authorList>
    </citation>
    <scope>NUCLEOTIDE SEQUENCE [LARGE SCALE GENOMIC DNA]</scope>
    <source>
        <strain evidence="2">RWD-64-598 SS2</strain>
    </source>
</reference>
<evidence type="ECO:0000313" key="1">
    <source>
        <dbReference type="EMBL" id="EIW75559.1"/>
    </source>
</evidence>
<dbReference type="GeneID" id="19204016"/>
<dbReference type="RefSeq" id="XP_007774264.1">
    <property type="nucleotide sequence ID" value="XM_007776074.1"/>
</dbReference>
<dbReference type="KEGG" id="cput:CONPUDRAFT_159010"/>
<comment type="caution">
    <text evidence="1">The sequence shown here is derived from an EMBL/GenBank/DDBJ whole genome shotgun (WGS) entry which is preliminary data.</text>
</comment>
<accession>A0A5M3M8N7</accession>
<evidence type="ECO:0000313" key="2">
    <source>
        <dbReference type="Proteomes" id="UP000053558"/>
    </source>
</evidence>